<feature type="signal peptide" evidence="1">
    <location>
        <begin position="1"/>
        <end position="27"/>
    </location>
</feature>
<dbReference type="RefSeq" id="WP_345691954.1">
    <property type="nucleotide sequence ID" value="NZ_BAABIT010000001.1"/>
</dbReference>
<dbReference type="Proteomes" id="UP001595829">
    <property type="component" value="Unassembled WGS sequence"/>
</dbReference>
<gene>
    <name evidence="2" type="ORF">ACFPM3_02050</name>
</gene>
<sequence length="163" mass="17187">MTRLRTRHLAAPLVAAALLTAPVTAHAAPRPQEEARTLDWVAVPTEDSAFAAGLVHPGAAWTVYAHLHENDGGRPGKRIGDATARCNVVKVNQHGHVTQCERVLRTEAGHLTLADMMDHHHGSGPHSAPAAVTGGTGAYADAEGEATVAEHDGHTTFRIVLDD</sequence>
<protein>
    <submittedName>
        <fullName evidence="2">Uncharacterized protein</fullName>
    </submittedName>
</protein>
<reference evidence="3" key="1">
    <citation type="journal article" date="2019" name="Int. J. Syst. Evol. Microbiol.">
        <title>The Global Catalogue of Microorganisms (GCM) 10K type strain sequencing project: providing services to taxonomists for standard genome sequencing and annotation.</title>
        <authorList>
            <consortium name="The Broad Institute Genomics Platform"/>
            <consortium name="The Broad Institute Genome Sequencing Center for Infectious Disease"/>
            <person name="Wu L."/>
            <person name="Ma J."/>
        </authorList>
    </citation>
    <scope>NUCLEOTIDE SEQUENCE [LARGE SCALE GENOMIC DNA]</scope>
    <source>
        <strain evidence="3">CGMCC 4.1648</strain>
    </source>
</reference>
<dbReference type="Gene3D" id="2.40.480.10">
    <property type="entry name" value="Allene oxide cyclase-like"/>
    <property type="match status" value="1"/>
</dbReference>
<keyword evidence="1" id="KW-0732">Signal</keyword>
<dbReference type="InterPro" id="IPR044859">
    <property type="entry name" value="Allene_oxi_cyc_Dirigent"/>
</dbReference>
<keyword evidence="3" id="KW-1185">Reference proteome</keyword>
<evidence type="ECO:0000313" key="2">
    <source>
        <dbReference type="EMBL" id="MFC5020931.1"/>
    </source>
</evidence>
<name>A0ABV9X9W0_9ACTN</name>
<organism evidence="2 3">
    <name type="scientific">Streptomyces coeruleoprunus</name>
    <dbReference type="NCBI Taxonomy" id="285563"/>
    <lineage>
        <taxon>Bacteria</taxon>
        <taxon>Bacillati</taxon>
        <taxon>Actinomycetota</taxon>
        <taxon>Actinomycetes</taxon>
        <taxon>Kitasatosporales</taxon>
        <taxon>Streptomycetaceae</taxon>
        <taxon>Streptomyces</taxon>
    </lineage>
</organism>
<feature type="chain" id="PRO_5045456667" evidence="1">
    <location>
        <begin position="28"/>
        <end position="163"/>
    </location>
</feature>
<evidence type="ECO:0000313" key="3">
    <source>
        <dbReference type="Proteomes" id="UP001595829"/>
    </source>
</evidence>
<dbReference type="EMBL" id="JBHSJD010000001">
    <property type="protein sequence ID" value="MFC5020931.1"/>
    <property type="molecule type" value="Genomic_DNA"/>
</dbReference>
<evidence type="ECO:0000256" key="1">
    <source>
        <dbReference type="SAM" id="SignalP"/>
    </source>
</evidence>
<proteinExistence type="predicted"/>
<accession>A0ABV9X9W0</accession>
<comment type="caution">
    <text evidence="2">The sequence shown here is derived from an EMBL/GenBank/DDBJ whole genome shotgun (WGS) entry which is preliminary data.</text>
</comment>